<name>V5Q8H1_9CAUD</name>
<protein>
    <submittedName>
        <fullName evidence="1">Head-to-tail joining protein</fullName>
    </submittedName>
</protein>
<dbReference type="EMBL" id="KF626665">
    <property type="protein sequence ID" value="AHB12086.1"/>
    <property type="molecule type" value="Genomic_DNA"/>
</dbReference>
<dbReference type="InterPro" id="IPR004174">
    <property type="entry name" value="GpW"/>
</dbReference>
<evidence type="ECO:0000313" key="2">
    <source>
        <dbReference type="Proteomes" id="UP000018621"/>
    </source>
</evidence>
<proteinExistence type="predicted"/>
<reference evidence="1 2" key="1">
    <citation type="journal article" date="2014" name="J. Bacteriol.">
        <title>Characterization of novel virulent broad-host-range phages of Xylella fastidiosa and Xanthomonas.</title>
        <authorList>
            <person name="Ahern S.J."/>
            <person name="Das M."/>
            <person name="Bhowmick T.S."/>
            <person name="Young R."/>
            <person name="Gonzalez C.F."/>
        </authorList>
    </citation>
    <scope>NUCLEOTIDE SEQUENCE [LARGE SCALE GENOMIC DNA]</scope>
</reference>
<organism evidence="1 2">
    <name type="scientific">Xylella phage Sano</name>
    <dbReference type="NCBI Taxonomy" id="1415148"/>
    <lineage>
        <taxon>Viruses</taxon>
        <taxon>Duplodnaviria</taxon>
        <taxon>Heunggongvirae</taxon>
        <taxon>Uroviricota</taxon>
        <taxon>Caudoviricetes</taxon>
        <taxon>Casjensviridae</taxon>
        <taxon>Sanovirus</taxon>
        <taxon>Sanovirus sano</taxon>
        <taxon>Xylella virus Sano</taxon>
    </lineage>
</organism>
<dbReference type="Pfam" id="PF02831">
    <property type="entry name" value="gpW"/>
    <property type="match status" value="1"/>
</dbReference>
<dbReference type="InterPro" id="IPR036626">
    <property type="entry name" value="GpW_sf"/>
</dbReference>
<dbReference type="Gene3D" id="3.30.1580.10">
    <property type="entry name" value="Head-to-tail joining protein W"/>
    <property type="match status" value="1"/>
</dbReference>
<sequence>MTLEQLQAMLAEAQAAYHTAMMGGAVTVVVDQNGERVEYSRANPASLLKYIAMLQAQINAMLGVAVIGGPLRPLF</sequence>
<keyword evidence="2" id="KW-1185">Reference proteome</keyword>
<dbReference type="SUPFAM" id="SSF64210">
    <property type="entry name" value="Head-to-tail joining protein W, gpW"/>
    <property type="match status" value="1"/>
</dbReference>
<dbReference type="OrthoDB" id="19003at10239"/>
<evidence type="ECO:0000313" key="1">
    <source>
        <dbReference type="EMBL" id="AHB12086.1"/>
    </source>
</evidence>
<accession>V5Q8H1</accession>
<dbReference type="Proteomes" id="UP000018621">
    <property type="component" value="Segment"/>
</dbReference>
<gene>
    <name evidence="1" type="ORF">Sano_66</name>
</gene>
<dbReference type="GO" id="GO:0019058">
    <property type="term" value="P:viral life cycle"/>
    <property type="evidence" value="ECO:0007669"/>
    <property type="project" value="InterPro"/>
</dbReference>